<evidence type="ECO:0000256" key="3">
    <source>
        <dbReference type="ARBA" id="ARBA00023163"/>
    </source>
</evidence>
<organism evidence="6">
    <name type="scientific">Brassica cretica</name>
    <name type="common">Mustard</name>
    <dbReference type="NCBI Taxonomy" id="69181"/>
    <lineage>
        <taxon>Eukaryota</taxon>
        <taxon>Viridiplantae</taxon>
        <taxon>Streptophyta</taxon>
        <taxon>Embryophyta</taxon>
        <taxon>Tracheophyta</taxon>
        <taxon>Spermatophyta</taxon>
        <taxon>Magnoliopsida</taxon>
        <taxon>eudicotyledons</taxon>
        <taxon>Gunneridae</taxon>
        <taxon>Pentapetalae</taxon>
        <taxon>rosids</taxon>
        <taxon>malvids</taxon>
        <taxon>Brassicales</taxon>
        <taxon>Brassicaceae</taxon>
        <taxon>Brassiceae</taxon>
        <taxon>Brassica</taxon>
    </lineage>
</organism>
<evidence type="ECO:0000256" key="1">
    <source>
        <dbReference type="ARBA" id="ARBA00004123"/>
    </source>
</evidence>
<dbReference type="PANTHER" id="PTHR45714:SF8">
    <property type="entry name" value="HOMEOBOX-LEUCINE ZIPPER PROTEIN ATHB-17"/>
    <property type="match status" value="1"/>
</dbReference>
<keyword evidence="2" id="KW-0805">Transcription regulation</keyword>
<dbReference type="PANTHER" id="PTHR45714">
    <property type="entry name" value="HOMEOBOX-LEUCINE ZIPPER PROTEIN HAT14"/>
    <property type="match status" value="1"/>
</dbReference>
<proteinExistence type="predicted"/>
<sequence length="129" mass="14703">MERPTPTSCRRAPVPCIRERPFSARDRPIHDVWIARSLPTHRFKAYFNMSDEGSGGGREQLKLDMNQLPSSSEDNEELSHGGSAPPRKKLRLTREQSRLLEDSFRQNHTLNPVITIPAFSTNNIEFSVS</sequence>
<comment type="caution">
    <text evidence="6">The sequence shown here is derived from an EMBL/GenBank/DDBJ whole genome shotgun (WGS) entry which is preliminary data.</text>
</comment>
<reference evidence="6" key="1">
    <citation type="submission" date="2019-12" db="EMBL/GenBank/DDBJ databases">
        <title>Genome sequencing and annotation of Brassica cretica.</title>
        <authorList>
            <person name="Studholme D.J."/>
            <person name="Sarris P.F."/>
        </authorList>
    </citation>
    <scope>NUCLEOTIDE SEQUENCE</scope>
    <source>
        <strain evidence="5">PFS-001/15</strain>
        <strain evidence="6">PFS-102/07</strain>
        <tissue evidence="6">Leaf</tissue>
    </source>
</reference>
<dbReference type="EMBL" id="QGKW02001660">
    <property type="protein sequence ID" value="KAF2578732.1"/>
    <property type="molecule type" value="Genomic_DNA"/>
</dbReference>
<feature type="region of interest" description="Disordered" evidence="4">
    <location>
        <begin position="49"/>
        <end position="95"/>
    </location>
</feature>
<accession>A0A8S9M856</accession>
<keyword evidence="3" id="KW-0804">Transcription</keyword>
<evidence type="ECO:0000256" key="4">
    <source>
        <dbReference type="SAM" id="MobiDB-lite"/>
    </source>
</evidence>
<name>A0A8S9M856_BRACR</name>
<evidence type="ECO:0000313" key="6">
    <source>
        <dbReference type="EMBL" id="KAF2616075.1"/>
    </source>
</evidence>
<dbReference type="AlphaFoldDB" id="A0A8S9M856"/>
<evidence type="ECO:0000256" key="2">
    <source>
        <dbReference type="ARBA" id="ARBA00023015"/>
    </source>
</evidence>
<dbReference type="InterPro" id="IPR050762">
    <property type="entry name" value="HD-ZIP_Homeobox_LZ_Class_II"/>
</dbReference>
<evidence type="ECO:0000313" key="5">
    <source>
        <dbReference type="EMBL" id="KAF2578732.1"/>
    </source>
</evidence>
<evidence type="ECO:0008006" key="7">
    <source>
        <dbReference type="Google" id="ProtNLM"/>
    </source>
</evidence>
<comment type="subcellular location">
    <subcellularLocation>
        <location evidence="1">Nucleus</location>
    </subcellularLocation>
</comment>
<dbReference type="EMBL" id="QGKY02000089">
    <property type="protein sequence ID" value="KAF2616075.1"/>
    <property type="molecule type" value="Genomic_DNA"/>
</dbReference>
<dbReference type="GO" id="GO:0005634">
    <property type="term" value="C:nucleus"/>
    <property type="evidence" value="ECO:0007669"/>
    <property type="project" value="UniProtKB-SubCell"/>
</dbReference>
<dbReference type="Proteomes" id="UP000712281">
    <property type="component" value="Unassembled WGS sequence"/>
</dbReference>
<protein>
    <recommendedName>
        <fullName evidence="7">HD-ZIP protein N-terminal domain-containing protein</fullName>
    </recommendedName>
</protein>
<gene>
    <name evidence="5" type="ORF">F2Q68_00005635</name>
    <name evidence="6" type="ORF">F2Q70_00012552</name>
</gene>